<dbReference type="EMBL" id="PYWC01000080">
    <property type="protein sequence ID" value="PWW73395.1"/>
    <property type="molecule type" value="Genomic_DNA"/>
</dbReference>
<feature type="region of interest" description="Disordered" evidence="2">
    <location>
        <begin position="1"/>
        <end position="61"/>
    </location>
</feature>
<evidence type="ECO:0000256" key="1">
    <source>
        <dbReference type="ARBA" id="ARBA00022737"/>
    </source>
</evidence>
<evidence type="ECO:0000313" key="4">
    <source>
        <dbReference type="EMBL" id="PWW73395.1"/>
    </source>
</evidence>
<feature type="compositionally biased region" description="Polar residues" evidence="2">
    <location>
        <begin position="1"/>
        <end position="29"/>
    </location>
</feature>
<dbReference type="AlphaFoldDB" id="A0A317SG57"/>
<protein>
    <recommendedName>
        <fullName evidence="3">Nephrocystin 3-like N-terminal domain-containing protein</fullName>
    </recommendedName>
</protein>
<dbReference type="Pfam" id="PF24883">
    <property type="entry name" value="NPHP3_N"/>
    <property type="match status" value="1"/>
</dbReference>
<accession>A0A317SG57</accession>
<dbReference type="Proteomes" id="UP000246991">
    <property type="component" value="Unassembled WGS sequence"/>
</dbReference>
<comment type="caution">
    <text evidence="4">The sequence shown here is derived from an EMBL/GenBank/DDBJ whole genome shotgun (WGS) entry which is preliminary data.</text>
</comment>
<dbReference type="OrthoDB" id="194358at2759"/>
<organism evidence="4 5">
    <name type="scientific">Tuber magnatum</name>
    <name type="common">white Piedmont truffle</name>
    <dbReference type="NCBI Taxonomy" id="42249"/>
    <lineage>
        <taxon>Eukaryota</taxon>
        <taxon>Fungi</taxon>
        <taxon>Dikarya</taxon>
        <taxon>Ascomycota</taxon>
        <taxon>Pezizomycotina</taxon>
        <taxon>Pezizomycetes</taxon>
        <taxon>Pezizales</taxon>
        <taxon>Tuberaceae</taxon>
        <taxon>Tuber</taxon>
    </lineage>
</organism>
<keyword evidence="1" id="KW-0677">Repeat</keyword>
<gene>
    <name evidence="4" type="ORF">C7212DRAFT_366195</name>
</gene>
<keyword evidence="5" id="KW-1185">Reference proteome</keyword>
<evidence type="ECO:0000256" key="2">
    <source>
        <dbReference type="SAM" id="MobiDB-lite"/>
    </source>
</evidence>
<proteinExistence type="predicted"/>
<evidence type="ECO:0000259" key="3">
    <source>
        <dbReference type="Pfam" id="PF24883"/>
    </source>
</evidence>
<sequence length="226" mass="25177">MSDQQSSTPFEDPSTPQRNTSRLATDSNVQGDFSGNSGSNNQFNSGNTSTTTNNNYYNRQDTDSSQNYAKILQCLYSTRLDTSPTEIAFVIQSREHVPGSSNIKNDSEEQRSANFALCAILHQLFVQRKDLYPYAEQEFVAKGKKFADEVDTLWKILVRAAAESGCAEVICVLDALDECEEVTLAALIRHVNRLSRSRPSGIVQSDSIVDLKTGKRENELVNHNKE</sequence>
<dbReference type="STRING" id="42249.A0A317SG57"/>
<feature type="domain" description="Nephrocystin 3-like N-terminal" evidence="3">
    <location>
        <begin position="103"/>
        <end position="196"/>
    </location>
</feature>
<feature type="compositionally biased region" description="Low complexity" evidence="2">
    <location>
        <begin position="30"/>
        <end position="58"/>
    </location>
</feature>
<dbReference type="InterPro" id="IPR056884">
    <property type="entry name" value="NPHP3-like_N"/>
</dbReference>
<evidence type="ECO:0000313" key="5">
    <source>
        <dbReference type="Proteomes" id="UP000246991"/>
    </source>
</evidence>
<name>A0A317SG57_9PEZI</name>
<reference evidence="4 5" key="1">
    <citation type="submission" date="2018-03" db="EMBL/GenBank/DDBJ databases">
        <title>Genomes of Pezizomycetes fungi and the evolution of truffles.</title>
        <authorList>
            <person name="Murat C."/>
            <person name="Payen T."/>
            <person name="Noel B."/>
            <person name="Kuo A."/>
            <person name="Martin F.M."/>
        </authorList>
    </citation>
    <scope>NUCLEOTIDE SEQUENCE [LARGE SCALE GENOMIC DNA]</scope>
    <source>
        <strain evidence="4">091103-1</strain>
    </source>
</reference>